<dbReference type="GO" id="GO:0006203">
    <property type="term" value="P:dGTP catabolic process"/>
    <property type="evidence" value="ECO:0007669"/>
    <property type="project" value="TreeGrafter"/>
</dbReference>
<dbReference type="GO" id="GO:0046081">
    <property type="term" value="P:dUTP catabolic process"/>
    <property type="evidence" value="ECO:0007669"/>
    <property type="project" value="TreeGrafter"/>
</dbReference>
<dbReference type="Proteomes" id="UP000018945">
    <property type="component" value="Unassembled WGS sequence"/>
</dbReference>
<evidence type="ECO:0000313" key="2">
    <source>
        <dbReference type="EMBL" id="ETS16078.1"/>
    </source>
</evidence>
<dbReference type="CDD" id="cd11529">
    <property type="entry name" value="NTP-PPase_MazG_Cterm"/>
    <property type="match status" value="1"/>
</dbReference>
<dbReference type="GO" id="GO:0046052">
    <property type="term" value="P:UTP catabolic process"/>
    <property type="evidence" value="ECO:0007669"/>
    <property type="project" value="TreeGrafter"/>
</dbReference>
<dbReference type="InterPro" id="IPR011551">
    <property type="entry name" value="NTP_PyrPHydrolase_MazG"/>
</dbReference>
<dbReference type="GO" id="GO:0046061">
    <property type="term" value="P:dATP catabolic process"/>
    <property type="evidence" value="ECO:0007669"/>
    <property type="project" value="TreeGrafter"/>
</dbReference>
<dbReference type="GO" id="GO:0047429">
    <property type="term" value="F:nucleoside triphosphate diphosphatase activity"/>
    <property type="evidence" value="ECO:0007669"/>
    <property type="project" value="InterPro"/>
</dbReference>
<dbReference type="PANTHER" id="PTHR30522">
    <property type="entry name" value="NUCLEOSIDE TRIPHOSPHATE PYROPHOSPHOHYDROLASE"/>
    <property type="match status" value="1"/>
</dbReference>
<sequence length="77" mass="8946">MIRKCSLVLQKEAAKVRGDWHESHKVFAKIELNDAIKNDKTSDIEEELGNLYFTLFNLARHLNIDSQKALKKTNTKF</sequence>
<dbReference type="SUPFAM" id="SSF101386">
    <property type="entry name" value="all-alpha NTP pyrophosphatases"/>
    <property type="match status" value="1"/>
</dbReference>
<dbReference type="HOGENOM" id="CLU_2630984_0_0_5"/>
<dbReference type="GO" id="GO:0046076">
    <property type="term" value="P:dTTP catabolic process"/>
    <property type="evidence" value="ECO:0007669"/>
    <property type="project" value="TreeGrafter"/>
</dbReference>
<evidence type="ECO:0000259" key="1">
    <source>
        <dbReference type="Pfam" id="PF03819"/>
    </source>
</evidence>
<gene>
    <name evidence="2" type="ORF">Q649_01036</name>
</gene>
<feature type="domain" description="NTP pyrophosphohydrolase MazG-like" evidence="1">
    <location>
        <begin position="31"/>
        <end position="76"/>
    </location>
</feature>
<comment type="caution">
    <text evidence="2">The sequence shown here is derived from an EMBL/GenBank/DDBJ whole genome shotgun (WGS) entry which is preliminary data.</text>
</comment>
<dbReference type="EMBL" id="AZZX01000009">
    <property type="protein sequence ID" value="ETS16078.1"/>
    <property type="molecule type" value="Genomic_DNA"/>
</dbReference>
<accession>W3TZW4</accession>
<name>W3TZW4_BARQI</name>
<protein>
    <recommendedName>
        <fullName evidence="1">NTP pyrophosphohydrolase MazG-like domain-containing protein</fullName>
    </recommendedName>
</protein>
<reference evidence="2 3" key="1">
    <citation type="submission" date="2013-12" db="EMBL/GenBank/DDBJ databases">
        <title>The Genome Sequence of Bartonella quintana JK 73.</title>
        <authorList>
            <consortium name="The Broad Institute Genomics Platform"/>
            <consortium name="The Broad Institute Genome Sequencing Center for Infectious Disease"/>
            <person name="Feldgarden M."/>
            <person name="Kirby J."/>
            <person name="Birtles R."/>
            <person name="Dasch G."/>
            <person name="Hendrix L."/>
            <person name="Koehler J."/>
            <person name="Kosoy M."/>
            <person name="Young S."/>
            <person name="Zeng Q."/>
            <person name="Gargeya S."/>
            <person name="Fitzgerald M."/>
            <person name="Abouelleil A."/>
            <person name="Alvarado L."/>
            <person name="Chapman S.B."/>
            <person name="Gainer-Dewar J."/>
            <person name="Goldberg J."/>
            <person name="Griggs A."/>
            <person name="Gujja S."/>
            <person name="Hansen M."/>
            <person name="Howarth C."/>
            <person name="Imamovic A."/>
            <person name="Ireland A."/>
            <person name="Larimer J."/>
            <person name="McCowan C."/>
            <person name="Murphy C."/>
            <person name="Pearson M."/>
            <person name="Poon T.W."/>
            <person name="Priest M."/>
            <person name="Roberts A."/>
            <person name="Saif S."/>
            <person name="Shea T."/>
            <person name="Sykes S."/>
            <person name="Wortman J."/>
            <person name="Nusbaum C."/>
            <person name="Birren B."/>
        </authorList>
    </citation>
    <scope>NUCLEOTIDE SEQUENCE [LARGE SCALE GENOMIC DNA]</scope>
    <source>
        <strain evidence="2 3">JK 73</strain>
    </source>
</reference>
<dbReference type="PATRIC" id="fig|1402976.3.peg.1254"/>
<dbReference type="InterPro" id="IPR004518">
    <property type="entry name" value="MazG-like_dom"/>
</dbReference>
<dbReference type="AlphaFoldDB" id="W3TZW4"/>
<dbReference type="PANTHER" id="PTHR30522:SF0">
    <property type="entry name" value="NUCLEOSIDE TRIPHOSPHATE PYROPHOSPHOHYDROLASE"/>
    <property type="match status" value="1"/>
</dbReference>
<dbReference type="InterPro" id="IPR048011">
    <property type="entry name" value="NTP-PPase_MazG-like_C"/>
</dbReference>
<dbReference type="GO" id="GO:0046047">
    <property type="term" value="P:TTP catabolic process"/>
    <property type="evidence" value="ECO:0007669"/>
    <property type="project" value="TreeGrafter"/>
</dbReference>
<evidence type="ECO:0000313" key="3">
    <source>
        <dbReference type="Proteomes" id="UP000018945"/>
    </source>
</evidence>
<organism evidence="2 3">
    <name type="scientific">Bartonella quintana JK 73</name>
    <dbReference type="NCBI Taxonomy" id="1402976"/>
    <lineage>
        <taxon>Bacteria</taxon>
        <taxon>Pseudomonadati</taxon>
        <taxon>Pseudomonadota</taxon>
        <taxon>Alphaproteobacteria</taxon>
        <taxon>Hyphomicrobiales</taxon>
        <taxon>Bartonellaceae</taxon>
        <taxon>Bartonella</taxon>
    </lineage>
</organism>
<dbReference type="Pfam" id="PF03819">
    <property type="entry name" value="MazG"/>
    <property type="match status" value="1"/>
</dbReference>
<dbReference type="Gene3D" id="1.10.287.1080">
    <property type="entry name" value="MazG-like"/>
    <property type="match status" value="1"/>
</dbReference>
<proteinExistence type="predicted"/>